<comment type="caution">
    <text evidence="1">The sequence shown here is derived from an EMBL/GenBank/DDBJ whole genome shotgun (WGS) entry which is preliminary data.</text>
</comment>
<protein>
    <recommendedName>
        <fullName evidence="3">F-box domain-containing protein</fullName>
    </recommendedName>
</protein>
<proteinExistence type="predicted"/>
<gene>
    <name evidence="1" type="ORF">OIU77_022610</name>
</gene>
<reference evidence="1" key="2">
    <citation type="journal article" date="2023" name="Int. J. Mol. Sci.">
        <title>De Novo Assembly and Annotation of 11 Diverse Shrub Willow (Salix) Genomes Reveals Novel Gene Organization in Sex-Linked Regions.</title>
        <authorList>
            <person name="Hyden B."/>
            <person name="Feng K."/>
            <person name="Yates T.B."/>
            <person name="Jawdy S."/>
            <person name="Cereghino C."/>
            <person name="Smart L.B."/>
            <person name="Muchero W."/>
        </authorList>
    </citation>
    <scope>NUCLEOTIDE SEQUENCE</scope>
    <source>
        <tissue evidence="1">Shoot tip</tissue>
    </source>
</reference>
<evidence type="ECO:0008006" key="3">
    <source>
        <dbReference type="Google" id="ProtNLM"/>
    </source>
</evidence>
<dbReference type="SUPFAM" id="SSF81383">
    <property type="entry name" value="F-box domain"/>
    <property type="match status" value="1"/>
</dbReference>
<dbReference type="InterPro" id="IPR044508">
    <property type="entry name" value="At5g50450/At1g67340-like"/>
</dbReference>
<reference evidence="1" key="1">
    <citation type="submission" date="2022-10" db="EMBL/GenBank/DDBJ databases">
        <authorList>
            <person name="Hyden B.L."/>
            <person name="Feng K."/>
            <person name="Yates T."/>
            <person name="Jawdy S."/>
            <person name="Smart L.B."/>
            <person name="Muchero W."/>
        </authorList>
    </citation>
    <scope>NUCLEOTIDE SEQUENCE</scope>
    <source>
        <tissue evidence="1">Shoot tip</tissue>
    </source>
</reference>
<evidence type="ECO:0000313" key="2">
    <source>
        <dbReference type="Proteomes" id="UP001141253"/>
    </source>
</evidence>
<dbReference type="PANTHER" id="PTHR46758:SF21">
    <property type="entry name" value="MYND-TYPE DOMAIN-CONTAINING PROTEIN"/>
    <property type="match status" value="1"/>
</dbReference>
<keyword evidence="2" id="KW-1185">Reference proteome</keyword>
<organism evidence="1 2">
    <name type="scientific">Salix suchowensis</name>
    <dbReference type="NCBI Taxonomy" id="1278906"/>
    <lineage>
        <taxon>Eukaryota</taxon>
        <taxon>Viridiplantae</taxon>
        <taxon>Streptophyta</taxon>
        <taxon>Embryophyta</taxon>
        <taxon>Tracheophyta</taxon>
        <taxon>Spermatophyta</taxon>
        <taxon>Magnoliopsida</taxon>
        <taxon>eudicotyledons</taxon>
        <taxon>Gunneridae</taxon>
        <taxon>Pentapetalae</taxon>
        <taxon>rosids</taxon>
        <taxon>fabids</taxon>
        <taxon>Malpighiales</taxon>
        <taxon>Salicaceae</taxon>
        <taxon>Saliceae</taxon>
        <taxon>Salix</taxon>
    </lineage>
</organism>
<accession>A0ABQ9C464</accession>
<sequence>MRTRGGNSYPIRGVAVNACNTAAEKSTSSTNYKRGRPDFTAGEYMVCRKKSRLISTGKKGETDLFDSLPDDLVISILCKLSSSASCPSDFINVLFTCKRLNGLGLHSQVLSKASPKSFVIKAKKWSDSAHRFLKLCADAGNAEACYTLGKTEGVALL</sequence>
<name>A0ABQ9C464_9ROSI</name>
<dbReference type="EMBL" id="JAPFFI010000005">
    <property type="protein sequence ID" value="KAJ6393162.1"/>
    <property type="molecule type" value="Genomic_DNA"/>
</dbReference>
<dbReference type="Proteomes" id="UP001141253">
    <property type="component" value="Chromosome 1"/>
</dbReference>
<evidence type="ECO:0000313" key="1">
    <source>
        <dbReference type="EMBL" id="KAJ6393162.1"/>
    </source>
</evidence>
<dbReference type="CDD" id="cd09917">
    <property type="entry name" value="F-box_SF"/>
    <property type="match status" value="1"/>
</dbReference>
<dbReference type="PANTHER" id="PTHR46758">
    <property type="entry name" value="MYND DOMAIN-CONTAINING"/>
    <property type="match status" value="1"/>
</dbReference>
<dbReference type="InterPro" id="IPR036047">
    <property type="entry name" value="F-box-like_dom_sf"/>
</dbReference>